<proteinExistence type="predicted"/>
<dbReference type="AlphaFoldDB" id="A0A427YN02"/>
<dbReference type="EMBL" id="RSCD01000006">
    <property type="protein sequence ID" value="RSH92421.1"/>
    <property type="molecule type" value="Genomic_DNA"/>
</dbReference>
<dbReference type="InterPro" id="IPR030662">
    <property type="entry name" value="DPH6/MJ0570"/>
</dbReference>
<gene>
    <name evidence="8" type="ORF">EHS25_008836</name>
</gene>
<evidence type="ECO:0000256" key="1">
    <source>
        <dbReference type="ARBA" id="ARBA00012089"/>
    </source>
</evidence>
<dbReference type="EC" id="6.3.1.14" evidence="1"/>
<evidence type="ECO:0000313" key="8">
    <source>
        <dbReference type="EMBL" id="RSH92421.1"/>
    </source>
</evidence>
<dbReference type="InterPro" id="IPR002761">
    <property type="entry name" value="Diphthami_syn_dom"/>
</dbReference>
<comment type="catalytic activity">
    <reaction evidence="5">
        <text>diphthine-[translation elongation factor 2] + NH4(+) + ATP = diphthamide-[translation elongation factor 2] + AMP + diphosphate + H(+)</text>
        <dbReference type="Rhea" id="RHEA:19753"/>
        <dbReference type="Rhea" id="RHEA-COMP:10172"/>
        <dbReference type="Rhea" id="RHEA-COMP:10174"/>
        <dbReference type="ChEBI" id="CHEBI:15378"/>
        <dbReference type="ChEBI" id="CHEBI:16692"/>
        <dbReference type="ChEBI" id="CHEBI:28938"/>
        <dbReference type="ChEBI" id="CHEBI:30616"/>
        <dbReference type="ChEBI" id="CHEBI:33019"/>
        <dbReference type="ChEBI" id="CHEBI:82696"/>
        <dbReference type="ChEBI" id="CHEBI:456215"/>
        <dbReference type="EC" id="6.3.1.14"/>
    </reaction>
</comment>
<accession>A0A427YN02</accession>
<feature type="domain" description="Diphthamide synthase" evidence="7">
    <location>
        <begin position="259"/>
        <end position="294"/>
    </location>
</feature>
<dbReference type="Gene3D" id="3.30.1330.40">
    <property type="entry name" value="RutC-like"/>
    <property type="match status" value="2"/>
</dbReference>
<dbReference type="PANTHER" id="PTHR12196">
    <property type="entry name" value="DOMAIN OF UNKNOWN FUNCTION 71 DUF71 -CONTAINING PROTEIN"/>
    <property type="match status" value="1"/>
</dbReference>
<dbReference type="STRING" id="1890683.A0A427YN02"/>
<dbReference type="OrthoDB" id="686384at2759"/>
<comment type="caution">
    <text evidence="8">The sequence shown here is derived from an EMBL/GenBank/DDBJ whole genome shotgun (WGS) entry which is preliminary data.</text>
</comment>
<feature type="region of interest" description="Disordered" evidence="6">
    <location>
        <begin position="495"/>
        <end position="516"/>
    </location>
</feature>
<protein>
    <recommendedName>
        <fullName evidence="2">Diphthine--ammonia ligase</fullName>
        <ecNumber evidence="1">6.3.1.14</ecNumber>
    </recommendedName>
    <alternativeName>
        <fullName evidence="3">Diphthamide synthase</fullName>
    </alternativeName>
    <alternativeName>
        <fullName evidence="4">Diphthamide synthetase</fullName>
    </alternativeName>
</protein>
<dbReference type="PANTHER" id="PTHR12196:SF2">
    <property type="entry name" value="DIPHTHINE--AMMONIA LIGASE"/>
    <property type="match status" value="1"/>
</dbReference>
<feature type="region of interest" description="Disordered" evidence="6">
    <location>
        <begin position="683"/>
        <end position="714"/>
    </location>
</feature>
<name>A0A427YN02_9TREE</name>
<dbReference type="SUPFAM" id="SSF55298">
    <property type="entry name" value="YjgF-like"/>
    <property type="match status" value="2"/>
</dbReference>
<dbReference type="CDD" id="cd06156">
    <property type="entry name" value="eu_AANH_C_2"/>
    <property type="match status" value="1"/>
</dbReference>
<evidence type="ECO:0000256" key="5">
    <source>
        <dbReference type="ARBA" id="ARBA00048108"/>
    </source>
</evidence>
<reference evidence="8 9" key="1">
    <citation type="submission" date="2018-11" db="EMBL/GenBank/DDBJ databases">
        <title>Genome sequence of Saitozyma podzolica DSM 27192.</title>
        <authorList>
            <person name="Aliyu H."/>
            <person name="Gorte O."/>
            <person name="Ochsenreither K."/>
        </authorList>
    </citation>
    <scope>NUCLEOTIDE SEQUENCE [LARGE SCALE GENOMIC DNA]</scope>
    <source>
        <strain evidence="8 9">DSM 27192</strain>
    </source>
</reference>
<dbReference type="Pfam" id="PF01902">
    <property type="entry name" value="Diphthami_syn_2"/>
    <property type="match status" value="1"/>
</dbReference>
<dbReference type="GO" id="GO:0017178">
    <property type="term" value="F:diphthine-ammonia ligase activity"/>
    <property type="evidence" value="ECO:0007669"/>
    <property type="project" value="UniProtKB-EC"/>
</dbReference>
<dbReference type="SUPFAM" id="SSF52402">
    <property type="entry name" value="Adenine nucleotide alpha hydrolases-like"/>
    <property type="match status" value="2"/>
</dbReference>
<feature type="compositionally biased region" description="Basic and acidic residues" evidence="6">
    <location>
        <begin position="246"/>
        <end position="264"/>
    </location>
</feature>
<dbReference type="Gene3D" id="3.40.50.620">
    <property type="entry name" value="HUPs"/>
    <property type="match status" value="1"/>
</dbReference>
<sequence>MTAATPPLPGVKHKVIGLVSGGKDSTFNLLHCVANGHELVAIATLTPEPGTDELDSHLYQSVGTSLLPHLARAMSLPLFSRVIKGKAVSRGAEYGSRIRGGDGSGEEGDETEDLTALLRQVMPRLGIPPRGHGRRIRGHLVQLSAPPHRACLYPPRALQPELPLAAAPIAPARPDDRERHGGRAGQGCGGGAWCGSGGEEYQGGQTVTCETGTCIILLGVVPSVAQLARWRCRDLAGAPSTINWSSERRHVESRAETRSKERQYGSHPAGEGGEYETLTLSTPLFSHRLHLLKTSTVVTDPEPYPVAYLRVEDAELVEKEGWVKPTVQELRRLLGLDEGIDGLDEKARERLEELGDVDVVERQDGEASVTTPNFDALNLGVEIDGDAPKGLEVRIGLRGRWFTASVTGQTRGEEPVGEELRRSFDAISSDRAHVSRTVPPLHATHVTLLLSSMSLFAPANEVYKSFFGTSPPSRATVAVKLPPGERVRLEVVGFDDRPDNEGKGSQVDTAMDSPDRHMLGEGAGVRLIGGRQTLHVQGLSYWAPANIGPYSQAVVVNSRVHLAGQIPLLPASLTLPPYPATPASPYPHQATLALQHVERIVDVLRSPASTGGGWTGWGESCVAWWALPEWGDAGGEGQEVVRKAWEIWADQNGFGDAPVVFVHAKELPRGALVEYQVNLHTGRPGVSSTNAELRATHGDSPRRGEVDEEDDEEELRPLYASGADETLWWESCATSSSGQGSRAMVFVSKSETETLMKLRCLRVCGNVSSISRNIGAQEEPGSRRVREGVPPANRLHLDAARRGRAHPAGAKRFVLDADPRVGHFG</sequence>
<evidence type="ECO:0000256" key="2">
    <source>
        <dbReference type="ARBA" id="ARBA00018426"/>
    </source>
</evidence>
<evidence type="ECO:0000256" key="4">
    <source>
        <dbReference type="ARBA" id="ARBA00031552"/>
    </source>
</evidence>
<evidence type="ECO:0000259" key="7">
    <source>
        <dbReference type="Pfam" id="PF01902"/>
    </source>
</evidence>
<dbReference type="InterPro" id="IPR014729">
    <property type="entry name" value="Rossmann-like_a/b/a_fold"/>
</dbReference>
<feature type="region of interest" description="Disordered" evidence="6">
    <location>
        <begin position="246"/>
        <end position="275"/>
    </location>
</feature>
<evidence type="ECO:0000256" key="3">
    <source>
        <dbReference type="ARBA" id="ARBA00029814"/>
    </source>
</evidence>
<evidence type="ECO:0000256" key="6">
    <source>
        <dbReference type="SAM" id="MobiDB-lite"/>
    </source>
</evidence>
<dbReference type="InterPro" id="IPR035959">
    <property type="entry name" value="RutC-like_sf"/>
</dbReference>
<evidence type="ECO:0000313" key="9">
    <source>
        <dbReference type="Proteomes" id="UP000279259"/>
    </source>
</evidence>
<feature type="compositionally biased region" description="Basic and acidic residues" evidence="6">
    <location>
        <begin position="694"/>
        <end position="705"/>
    </location>
</feature>
<dbReference type="GO" id="GO:0017183">
    <property type="term" value="P:protein histidyl modification to diphthamide"/>
    <property type="evidence" value="ECO:0007669"/>
    <property type="project" value="TreeGrafter"/>
</dbReference>
<dbReference type="Gene3D" id="3.90.1490.10">
    <property type="entry name" value="putative n-type atp pyrophosphatase, domain 2"/>
    <property type="match status" value="1"/>
</dbReference>
<dbReference type="Proteomes" id="UP000279259">
    <property type="component" value="Unassembled WGS sequence"/>
</dbReference>
<keyword evidence="9" id="KW-1185">Reference proteome</keyword>
<organism evidence="8 9">
    <name type="scientific">Saitozyma podzolica</name>
    <dbReference type="NCBI Taxonomy" id="1890683"/>
    <lineage>
        <taxon>Eukaryota</taxon>
        <taxon>Fungi</taxon>
        <taxon>Dikarya</taxon>
        <taxon>Basidiomycota</taxon>
        <taxon>Agaricomycotina</taxon>
        <taxon>Tremellomycetes</taxon>
        <taxon>Tremellales</taxon>
        <taxon>Trimorphomycetaceae</taxon>
        <taxon>Saitozyma</taxon>
    </lineage>
</organism>